<proteinExistence type="predicted"/>
<reference evidence="3" key="1">
    <citation type="submission" date="2025-08" db="UniProtKB">
        <authorList>
            <consortium name="RefSeq"/>
        </authorList>
    </citation>
    <scope>IDENTIFICATION</scope>
    <source>
        <tissue evidence="3">Leaf</tissue>
    </source>
</reference>
<feature type="domain" description="TRF2/HOY1 PH-like" evidence="1">
    <location>
        <begin position="127"/>
        <end position="245"/>
    </location>
</feature>
<dbReference type="RefSeq" id="XP_021283453.1">
    <property type="nucleotide sequence ID" value="XM_021427778.1"/>
</dbReference>
<protein>
    <submittedName>
        <fullName evidence="3">Uncharacterized protein LOC110415970 isoform X1</fullName>
    </submittedName>
</protein>
<organism evidence="2 3">
    <name type="scientific">Herrania umbratica</name>
    <dbReference type="NCBI Taxonomy" id="108875"/>
    <lineage>
        <taxon>Eukaryota</taxon>
        <taxon>Viridiplantae</taxon>
        <taxon>Streptophyta</taxon>
        <taxon>Embryophyta</taxon>
        <taxon>Tracheophyta</taxon>
        <taxon>Spermatophyta</taxon>
        <taxon>Magnoliopsida</taxon>
        <taxon>eudicotyledons</taxon>
        <taxon>Gunneridae</taxon>
        <taxon>Pentapetalae</taxon>
        <taxon>rosids</taxon>
        <taxon>malvids</taxon>
        <taxon>Malvales</taxon>
        <taxon>Malvaceae</taxon>
        <taxon>Byttnerioideae</taxon>
        <taxon>Herrania</taxon>
    </lineage>
</organism>
<dbReference type="InterPro" id="IPR057939">
    <property type="entry name" value="TRF2_HOY1_PH"/>
</dbReference>
<dbReference type="GeneID" id="110415970"/>
<dbReference type="PANTHER" id="PTHR33494">
    <property type="entry name" value="OS02G0793800 PROTEIN"/>
    <property type="match status" value="1"/>
</dbReference>
<gene>
    <name evidence="3" type="primary">LOC110415970</name>
</gene>
<name>A0A6J1A923_9ROSI</name>
<dbReference type="Pfam" id="PF24818">
    <property type="entry name" value="PH_TRF2_HOY1"/>
    <property type="match status" value="1"/>
</dbReference>
<dbReference type="OrthoDB" id="6159439at2759"/>
<evidence type="ECO:0000313" key="2">
    <source>
        <dbReference type="Proteomes" id="UP000504621"/>
    </source>
</evidence>
<dbReference type="AlphaFoldDB" id="A0A6J1A923"/>
<sequence length="557" mass="62567">MAHGILVFDEDMEDQRSLMSFSHSFDYLSGSWTQSTPQSCIGFLDYPSNLSMEESSLQVNLIQAFQTLPALGLKLSRTSSFLDRLDQMVQEQNSNGENQANSNSVYAAAKVKAKEALQQANKLKAENFPIALLRVGSWQRVSRNEGDLVAKCYFAKRKLVWEFLEHGLKSKIEIQWSDILSLKAVIQEDKPGILEIELNQPPSFHHEIDPQPRKHTQWRMVSDFTGGQAPTFRRHYLEFPPGALDRPIEKLFRCDNRLFQLSRQGYPTLESPYFQKYTYGIDLSFDFGGQGAHVNPDHQQQFSFSNAPSHFLSQRFQTYEQTAQKSVSTKDSDSPISVMDFSHIDEHISNHMPVWGQGTNNVRDSLNANQVGGMAFTAAPGTQVNPTICLQNNHMPAYVQEAQRYQLGGLVPAPSTAQVHNPTLVSLQEAERHQPRFQRLNDLQNMLLSNSPTGFSDVVAEGNLFREGNPANYTSNVTAFYGQDMVDNPAVIMSNNLSNSNGRLISPHAACRPQPLVPNSNMNLQPGNNSFYSPVVPDLAVQYFSNPHASNEFNDWA</sequence>
<accession>A0A6J1A923</accession>
<dbReference type="PANTHER" id="PTHR33494:SF5">
    <property type="entry name" value="F10A16.6 PROTEIN"/>
    <property type="match status" value="1"/>
</dbReference>
<keyword evidence="2" id="KW-1185">Reference proteome</keyword>
<dbReference type="Proteomes" id="UP000504621">
    <property type="component" value="Unplaced"/>
</dbReference>
<evidence type="ECO:0000313" key="3">
    <source>
        <dbReference type="RefSeq" id="XP_021283453.1"/>
    </source>
</evidence>
<evidence type="ECO:0000259" key="1">
    <source>
        <dbReference type="Pfam" id="PF24818"/>
    </source>
</evidence>